<reference evidence="2 3" key="1">
    <citation type="submission" date="2014-11" db="EMBL/GenBank/DDBJ databases">
        <authorList>
            <person name="Zhu J."/>
            <person name="Qi W."/>
            <person name="Song R."/>
        </authorList>
    </citation>
    <scope>NUCLEOTIDE SEQUENCE [LARGE SCALE GENOMIC DNA]</scope>
</reference>
<evidence type="ECO:0000313" key="3">
    <source>
        <dbReference type="Proteomes" id="UP000041254"/>
    </source>
</evidence>
<organism evidence="2 3">
    <name type="scientific">Vitrella brassicaformis (strain CCMP3155)</name>
    <dbReference type="NCBI Taxonomy" id="1169540"/>
    <lineage>
        <taxon>Eukaryota</taxon>
        <taxon>Sar</taxon>
        <taxon>Alveolata</taxon>
        <taxon>Colpodellida</taxon>
        <taxon>Vitrellaceae</taxon>
        <taxon>Vitrella</taxon>
    </lineage>
</organism>
<dbReference type="EMBL" id="CDMY01000730">
    <property type="protein sequence ID" value="CEM31622.1"/>
    <property type="molecule type" value="Genomic_DNA"/>
</dbReference>
<dbReference type="VEuPathDB" id="CryptoDB:Vbra_4561"/>
<keyword evidence="1" id="KW-0732">Signal</keyword>
<gene>
    <name evidence="2" type="ORF">Vbra_4561</name>
</gene>
<dbReference type="InParanoid" id="A0A0G4GN43"/>
<name>A0A0G4GN43_VITBC</name>
<evidence type="ECO:0000313" key="2">
    <source>
        <dbReference type="EMBL" id="CEM31622.1"/>
    </source>
</evidence>
<dbReference type="OrthoDB" id="10006218at2759"/>
<feature type="signal peptide" evidence="1">
    <location>
        <begin position="1"/>
        <end position="18"/>
    </location>
</feature>
<evidence type="ECO:0000256" key="1">
    <source>
        <dbReference type="SAM" id="SignalP"/>
    </source>
</evidence>
<feature type="chain" id="PRO_5005190393" evidence="1">
    <location>
        <begin position="19"/>
        <end position="92"/>
    </location>
</feature>
<keyword evidence="3" id="KW-1185">Reference proteome</keyword>
<proteinExistence type="predicted"/>
<accession>A0A0G4GN43</accession>
<dbReference type="Proteomes" id="UP000041254">
    <property type="component" value="Unassembled WGS sequence"/>
</dbReference>
<dbReference type="AlphaFoldDB" id="A0A0G4GN43"/>
<sequence length="92" mass="9834">MSVVGLVVLAALLVEALAGSKGSPCKGAIERLGSSEGGWEIRTADDRLDGPFVVYSIGLADDTSFDEEILERFEKAEVYGFDPTPTSKAYTF</sequence>
<protein>
    <submittedName>
        <fullName evidence="2">Uncharacterized protein</fullName>
    </submittedName>
</protein>